<keyword evidence="9 16" id="KW-0067">ATP-binding</keyword>
<dbReference type="GO" id="GO:0042555">
    <property type="term" value="C:MCM complex"/>
    <property type="evidence" value="ECO:0007669"/>
    <property type="project" value="TreeGrafter"/>
</dbReference>
<dbReference type="SUPFAM" id="SSF52540">
    <property type="entry name" value="P-loop containing nucleoside triphosphate hydrolases"/>
    <property type="match status" value="1"/>
</dbReference>
<evidence type="ECO:0000259" key="18">
    <source>
        <dbReference type="PROSITE" id="PS50051"/>
    </source>
</evidence>
<proteinExistence type="inferred from homology"/>
<dbReference type="Pfam" id="PF00493">
    <property type="entry name" value="MCM"/>
    <property type="match status" value="1"/>
</dbReference>
<feature type="region of interest" description="Disordered" evidence="17">
    <location>
        <begin position="715"/>
        <end position="749"/>
    </location>
</feature>
<comment type="catalytic activity">
    <reaction evidence="15">
        <text>ATP + H2O = ADP + phosphate + H(+)</text>
        <dbReference type="Rhea" id="RHEA:13065"/>
        <dbReference type="ChEBI" id="CHEBI:15377"/>
        <dbReference type="ChEBI" id="CHEBI:15378"/>
        <dbReference type="ChEBI" id="CHEBI:30616"/>
        <dbReference type="ChEBI" id="CHEBI:43474"/>
        <dbReference type="ChEBI" id="CHEBI:456216"/>
        <dbReference type="EC" id="3.6.4.12"/>
    </reaction>
</comment>
<keyword evidence="5 16" id="KW-0547">Nucleotide-binding</keyword>
<evidence type="ECO:0000256" key="2">
    <source>
        <dbReference type="ARBA" id="ARBA00008010"/>
    </source>
</evidence>
<evidence type="ECO:0000256" key="16">
    <source>
        <dbReference type="RuleBase" id="RU004070"/>
    </source>
</evidence>
<dbReference type="GO" id="GO:0006260">
    <property type="term" value="P:DNA replication"/>
    <property type="evidence" value="ECO:0007669"/>
    <property type="project" value="InterPro"/>
</dbReference>
<dbReference type="Pfam" id="PF26066">
    <property type="entry name" value="MCM9_N"/>
    <property type="match status" value="1"/>
</dbReference>
<dbReference type="InterPro" id="IPR058768">
    <property type="entry name" value="MCM9_N"/>
</dbReference>
<feature type="region of interest" description="Disordered" evidence="17">
    <location>
        <begin position="1087"/>
        <end position="1128"/>
    </location>
</feature>
<dbReference type="Pfam" id="PF17207">
    <property type="entry name" value="MCM_OB"/>
    <property type="match status" value="1"/>
</dbReference>
<keyword evidence="11" id="KW-0234">DNA repair</keyword>
<comment type="similarity">
    <text evidence="2 16">Belongs to the MCM family.</text>
</comment>
<dbReference type="OrthoDB" id="271325at2759"/>
<dbReference type="PROSITE" id="PS00847">
    <property type="entry name" value="MCM_1"/>
    <property type="match status" value="1"/>
</dbReference>
<dbReference type="SUPFAM" id="SSF50249">
    <property type="entry name" value="Nucleic acid-binding proteins"/>
    <property type="match status" value="1"/>
</dbReference>
<keyword evidence="6" id="KW-0227">DNA damage</keyword>
<sequence length="1128" mass="126471">MDGEIEDYLLSFHKTDLLQILENDDTSKHFSLNINFILLYEHKPDSVVKLLNEPEKCLVEWDKAALRSQMVLLKDADMKCQLKNHVHCRIFHLPYWPAVRRTTFPGNRDVGKFFQLSGTVMRVTSPKLLEFQRSYICVKCKTPVEVTAEYDRKYMITQPTECENDCGGKNFVNFGGLDSENCRDYQEIKIQEQVKQLGMGSMPDVMLVTLEDDLVDFCKPGDNVTICGVLKRRWGEFVKGKLIEIDLSFKANHVQVDNSSASMTVSTPEVRQMFGDFWEKYKGNPLEGRDVILKSFCTQLYGLYLVKLAMAVVLAGGGQSAPAPATGESTSAAFRTRSESHLLMVGDPGTGKSQLLRFATKIIPRSVLTTGVGSTAAGLTVTATMEQGEWHLEGGALVMADGGICCIDEFNSMKEHDRTTIHEAMEQQTISVAKAGIVAKLNTRCSILAACNPKGNIDPSQSVAMNVALPSPLLSRFDLILMLRDVVDDEWDERVADYILNGGHEFSKLTDSGLWTVDVLQSYFVTIKKLDPKLTEDAETILGAYYQMQRGIDSRNKARTTVRLLESLVRLSRGHARLMFHEKIEVVDSIYAIILSDIAMDRDSAILNLNITMNSVFPERPMVDYKTMLEAILTRLQLTEILERELKAIPKINYGTVQSRFFHGNPNSENIDPIVVPEEHQQIESNEFANLSITDNMPHNSNGVLNITKTSIPDEGYDTASKPGPSVLKTKSNNEINHSDSSNLHLNDDLNEENSRNLEVHIRKNQSDASNSRLKETDENAPLGISRPSQDFLEGRKTTKKLNVEGKGEKTKNTEKIQKQSKPNIFDTDIDDGCDEEDSFIGLNHIDQNHKNKLESGLTRKKSEFIGAETNGAVKDNTVDISEPSQDRLKNTNKDHYGSKSPLEDDVASRSTNTKTSHDISAEPGPSGVKSNIRKQQSKVNSFDVDIDFGCDEMNSLSFEMDNSFSGKDHNQKGNSVSVDPELPKKRPKLDDIESIVTEKKRPRNDKLKKFEFVRRHKSVDPPVQDPVACSGNLVGNEEKSEKGSRTNSADFIQNDLQMLKYMPGINDDFGIDLDFDWDNFDGKSMEKKSDQFSTSHSTGSFEKNQRLSQTSNMFESEDNLETTDLEI</sequence>
<evidence type="ECO:0000256" key="9">
    <source>
        <dbReference type="ARBA" id="ARBA00022840"/>
    </source>
</evidence>
<dbReference type="GO" id="GO:0016787">
    <property type="term" value="F:hydrolase activity"/>
    <property type="evidence" value="ECO:0007669"/>
    <property type="project" value="UniProtKB-KW"/>
</dbReference>
<dbReference type="Proteomes" id="UP001153737">
    <property type="component" value="Chromosome 17"/>
</dbReference>
<evidence type="ECO:0000256" key="5">
    <source>
        <dbReference type="ARBA" id="ARBA00022741"/>
    </source>
</evidence>
<dbReference type="AlphaFoldDB" id="A0A9P0DQW7"/>
<organism evidence="19 20">
    <name type="scientific">Phaedon cochleariae</name>
    <name type="common">Mustard beetle</name>
    <dbReference type="NCBI Taxonomy" id="80249"/>
    <lineage>
        <taxon>Eukaryota</taxon>
        <taxon>Metazoa</taxon>
        <taxon>Ecdysozoa</taxon>
        <taxon>Arthropoda</taxon>
        <taxon>Hexapoda</taxon>
        <taxon>Insecta</taxon>
        <taxon>Pterygota</taxon>
        <taxon>Neoptera</taxon>
        <taxon>Endopterygota</taxon>
        <taxon>Coleoptera</taxon>
        <taxon>Polyphaga</taxon>
        <taxon>Cucujiformia</taxon>
        <taxon>Chrysomeloidea</taxon>
        <taxon>Chrysomelidae</taxon>
        <taxon>Chrysomelinae</taxon>
        <taxon>Chrysomelini</taxon>
        <taxon>Phaedon</taxon>
    </lineage>
</organism>
<feature type="compositionally biased region" description="Basic and acidic residues" evidence="17">
    <location>
        <begin position="793"/>
        <end position="818"/>
    </location>
</feature>
<feature type="compositionally biased region" description="Acidic residues" evidence="17">
    <location>
        <begin position="1116"/>
        <end position="1128"/>
    </location>
</feature>
<dbReference type="InterPro" id="IPR012340">
    <property type="entry name" value="NA-bd_OB-fold"/>
</dbReference>
<dbReference type="GO" id="GO:0017116">
    <property type="term" value="F:single-stranded DNA helicase activity"/>
    <property type="evidence" value="ECO:0007669"/>
    <property type="project" value="TreeGrafter"/>
</dbReference>
<keyword evidence="8" id="KW-0347">Helicase</keyword>
<dbReference type="Gene3D" id="2.40.50.140">
    <property type="entry name" value="Nucleic acid-binding proteins"/>
    <property type="match status" value="1"/>
</dbReference>
<keyword evidence="4" id="KW-0235">DNA replication</keyword>
<feature type="region of interest" description="Disordered" evidence="17">
    <location>
        <begin position="763"/>
        <end position="831"/>
    </location>
</feature>
<evidence type="ECO:0000256" key="1">
    <source>
        <dbReference type="ARBA" id="ARBA00004123"/>
    </source>
</evidence>
<reference evidence="19" key="2">
    <citation type="submission" date="2022-10" db="EMBL/GenBank/DDBJ databases">
        <authorList>
            <consortium name="ENA_rothamsted_submissions"/>
            <consortium name="culmorum"/>
            <person name="King R."/>
        </authorList>
    </citation>
    <scope>NUCLEOTIDE SEQUENCE</scope>
</reference>
<dbReference type="InterPro" id="IPR033762">
    <property type="entry name" value="MCM_OB"/>
</dbReference>
<reference evidence="19" key="1">
    <citation type="submission" date="2022-01" db="EMBL/GenBank/DDBJ databases">
        <authorList>
            <person name="King R."/>
        </authorList>
    </citation>
    <scope>NUCLEOTIDE SEQUENCE</scope>
</reference>
<dbReference type="InterPro" id="IPR027417">
    <property type="entry name" value="P-loop_NTPase"/>
</dbReference>
<evidence type="ECO:0000256" key="15">
    <source>
        <dbReference type="ARBA" id="ARBA00047995"/>
    </source>
</evidence>
<feature type="compositionally biased region" description="Basic and acidic residues" evidence="17">
    <location>
        <begin position="885"/>
        <end position="898"/>
    </location>
</feature>
<dbReference type="InterPro" id="IPR041562">
    <property type="entry name" value="MCM_lid"/>
</dbReference>
<evidence type="ECO:0000313" key="19">
    <source>
        <dbReference type="EMBL" id="CAH1154801.1"/>
    </source>
</evidence>
<dbReference type="InterPro" id="IPR001208">
    <property type="entry name" value="MCM_dom"/>
</dbReference>
<comment type="subcellular location">
    <subcellularLocation>
        <location evidence="1">Nucleus</location>
    </subcellularLocation>
</comment>
<dbReference type="PANTHER" id="PTHR11630:SF48">
    <property type="entry name" value="DNA HELICASE MCM9"/>
    <property type="match status" value="1"/>
</dbReference>
<dbReference type="PANTHER" id="PTHR11630">
    <property type="entry name" value="DNA REPLICATION LICENSING FACTOR MCM FAMILY MEMBER"/>
    <property type="match status" value="1"/>
</dbReference>
<dbReference type="Pfam" id="PF17855">
    <property type="entry name" value="MCM_lid"/>
    <property type="match status" value="1"/>
</dbReference>
<gene>
    <name evidence="19" type="ORF">PHAECO_LOCUS5485</name>
</gene>
<keyword evidence="12" id="KW-0539">Nucleus</keyword>
<feature type="region of interest" description="Disordered" evidence="17">
    <location>
        <begin position="1024"/>
        <end position="1048"/>
    </location>
</feature>
<protein>
    <recommendedName>
        <fullName evidence="13">DNA helicase MCM9</fullName>
        <ecNumber evidence="3">3.6.4.12</ecNumber>
    </recommendedName>
    <alternativeName>
        <fullName evidence="14">Minichromosome maintenance 9</fullName>
    </alternativeName>
</protein>
<evidence type="ECO:0000256" key="17">
    <source>
        <dbReference type="SAM" id="MobiDB-lite"/>
    </source>
</evidence>
<keyword evidence="10 16" id="KW-0238">DNA-binding</keyword>
<evidence type="ECO:0000313" key="20">
    <source>
        <dbReference type="Proteomes" id="UP001153737"/>
    </source>
</evidence>
<dbReference type="SMART" id="SM00350">
    <property type="entry name" value="MCM"/>
    <property type="match status" value="1"/>
</dbReference>
<dbReference type="InterPro" id="IPR003593">
    <property type="entry name" value="AAA+_ATPase"/>
</dbReference>
<keyword evidence="20" id="KW-1185">Reference proteome</keyword>
<keyword evidence="7" id="KW-0378">Hydrolase</keyword>
<name>A0A9P0DQW7_PHACE</name>
<dbReference type="GO" id="GO:0005524">
    <property type="term" value="F:ATP binding"/>
    <property type="evidence" value="ECO:0007669"/>
    <property type="project" value="UniProtKB-KW"/>
</dbReference>
<dbReference type="SMART" id="SM00382">
    <property type="entry name" value="AAA"/>
    <property type="match status" value="1"/>
</dbReference>
<feature type="compositionally biased region" description="Polar residues" evidence="17">
    <location>
        <begin position="1092"/>
        <end position="1115"/>
    </location>
</feature>
<dbReference type="Gene3D" id="2.20.28.10">
    <property type="match status" value="1"/>
</dbReference>
<dbReference type="GO" id="GO:0000724">
    <property type="term" value="P:double-strand break repair via homologous recombination"/>
    <property type="evidence" value="ECO:0007669"/>
    <property type="project" value="TreeGrafter"/>
</dbReference>
<dbReference type="PROSITE" id="PS50051">
    <property type="entry name" value="MCM_2"/>
    <property type="match status" value="1"/>
</dbReference>
<dbReference type="EC" id="3.6.4.12" evidence="3"/>
<dbReference type="GO" id="GO:0005634">
    <property type="term" value="C:nucleus"/>
    <property type="evidence" value="ECO:0007669"/>
    <property type="project" value="UniProtKB-SubCell"/>
</dbReference>
<evidence type="ECO:0000256" key="7">
    <source>
        <dbReference type="ARBA" id="ARBA00022801"/>
    </source>
</evidence>
<dbReference type="GO" id="GO:0003697">
    <property type="term" value="F:single-stranded DNA binding"/>
    <property type="evidence" value="ECO:0007669"/>
    <property type="project" value="TreeGrafter"/>
</dbReference>
<evidence type="ECO:0000256" key="12">
    <source>
        <dbReference type="ARBA" id="ARBA00023242"/>
    </source>
</evidence>
<dbReference type="Gene3D" id="3.40.50.300">
    <property type="entry name" value="P-loop containing nucleotide triphosphate hydrolases"/>
    <property type="match status" value="1"/>
</dbReference>
<dbReference type="EMBL" id="OU896723">
    <property type="protein sequence ID" value="CAH1154801.1"/>
    <property type="molecule type" value="Genomic_DNA"/>
</dbReference>
<dbReference type="InterPro" id="IPR018525">
    <property type="entry name" value="MCM_CS"/>
</dbReference>
<evidence type="ECO:0000256" key="3">
    <source>
        <dbReference type="ARBA" id="ARBA00012551"/>
    </source>
</evidence>
<evidence type="ECO:0000256" key="11">
    <source>
        <dbReference type="ARBA" id="ARBA00023204"/>
    </source>
</evidence>
<evidence type="ECO:0000256" key="6">
    <source>
        <dbReference type="ARBA" id="ARBA00022763"/>
    </source>
</evidence>
<evidence type="ECO:0000256" key="13">
    <source>
        <dbReference type="ARBA" id="ARBA00041085"/>
    </source>
</evidence>
<evidence type="ECO:0000256" key="4">
    <source>
        <dbReference type="ARBA" id="ARBA00022705"/>
    </source>
</evidence>
<feature type="region of interest" description="Disordered" evidence="17">
    <location>
        <begin position="962"/>
        <end position="986"/>
    </location>
</feature>
<dbReference type="InterPro" id="IPR031327">
    <property type="entry name" value="MCM"/>
</dbReference>
<feature type="domain" description="MCM C-terminal AAA(+) ATPase" evidence="18">
    <location>
        <begin position="288"/>
        <end position="499"/>
    </location>
</feature>
<feature type="region of interest" description="Disordered" evidence="17">
    <location>
        <begin position="876"/>
        <end position="936"/>
    </location>
</feature>
<evidence type="ECO:0000256" key="14">
    <source>
        <dbReference type="ARBA" id="ARBA00042301"/>
    </source>
</evidence>
<evidence type="ECO:0000256" key="10">
    <source>
        <dbReference type="ARBA" id="ARBA00023125"/>
    </source>
</evidence>
<evidence type="ECO:0000256" key="8">
    <source>
        <dbReference type="ARBA" id="ARBA00022806"/>
    </source>
</evidence>
<accession>A0A9P0DQW7</accession>
<dbReference type="PRINTS" id="PR01657">
    <property type="entry name" value="MCMFAMILY"/>
</dbReference>
<dbReference type="FunFam" id="3.40.50.300:FF:000671">
    <property type="entry name" value="DNA helicase MCM9 isoform X1"/>
    <property type="match status" value="1"/>
</dbReference>